<accession>A0A3S4IU40</accession>
<reference evidence="2 3" key="1">
    <citation type="submission" date="2018-12" db="EMBL/GenBank/DDBJ databases">
        <authorList>
            <consortium name="Pathogen Informatics"/>
        </authorList>
    </citation>
    <scope>NUCLEOTIDE SEQUENCE [LARGE SCALE GENOMIC DNA]</scope>
    <source>
        <strain evidence="2 3">NCTC7406</strain>
    </source>
</reference>
<sequence length="58" mass="6512">MMQEVIADMIDKWAVVREKVSHCPGDRQTDNQRDADFNDQLTLGADPIAGTPQPEYHG</sequence>
<evidence type="ECO:0000313" key="2">
    <source>
        <dbReference type="EMBL" id="VEA08210.1"/>
    </source>
</evidence>
<dbReference type="AlphaFoldDB" id="A0A3S4IU40"/>
<feature type="region of interest" description="Disordered" evidence="1">
    <location>
        <begin position="22"/>
        <end position="58"/>
    </location>
</feature>
<feature type="compositionally biased region" description="Basic and acidic residues" evidence="1">
    <location>
        <begin position="22"/>
        <end position="36"/>
    </location>
</feature>
<protein>
    <submittedName>
        <fullName evidence="2">Uncharacterized protein</fullName>
    </submittedName>
</protein>
<proteinExistence type="predicted"/>
<evidence type="ECO:0000313" key="3">
    <source>
        <dbReference type="Proteomes" id="UP000276345"/>
    </source>
</evidence>
<organism evidence="2 3">
    <name type="scientific">Salmonella enterica subsp. enterica serovar Sanjuan</name>
    <dbReference type="NCBI Taxonomy" id="1160765"/>
    <lineage>
        <taxon>Bacteria</taxon>
        <taxon>Pseudomonadati</taxon>
        <taxon>Pseudomonadota</taxon>
        <taxon>Gammaproteobacteria</taxon>
        <taxon>Enterobacterales</taxon>
        <taxon>Enterobacteriaceae</taxon>
        <taxon>Salmonella</taxon>
    </lineage>
</organism>
<name>A0A3S4IU40_SALET</name>
<evidence type="ECO:0000256" key="1">
    <source>
        <dbReference type="SAM" id="MobiDB-lite"/>
    </source>
</evidence>
<dbReference type="Proteomes" id="UP000276345">
    <property type="component" value="Chromosome"/>
</dbReference>
<dbReference type="EMBL" id="LR134142">
    <property type="protein sequence ID" value="VEA08210.1"/>
    <property type="molecule type" value="Genomic_DNA"/>
</dbReference>
<gene>
    <name evidence="2" type="ORF">NCTC7406_03397</name>
</gene>